<dbReference type="PANTHER" id="PTHR37013:SF3">
    <property type="entry name" value="INTEGRAL MEMBRANE PROTEIN (AFU_ORTHOLOGUE AFUA_1G05950)"/>
    <property type="match status" value="1"/>
</dbReference>
<feature type="transmembrane region" description="Helical" evidence="2">
    <location>
        <begin position="160"/>
        <end position="181"/>
    </location>
</feature>
<protein>
    <recommendedName>
        <fullName evidence="3">DUF7703 domain-containing protein</fullName>
    </recommendedName>
</protein>
<reference evidence="4" key="1">
    <citation type="journal article" date="2021" name="Nat. Commun.">
        <title>Genetic determinants of endophytism in the Arabidopsis root mycobiome.</title>
        <authorList>
            <person name="Mesny F."/>
            <person name="Miyauchi S."/>
            <person name="Thiergart T."/>
            <person name="Pickel B."/>
            <person name="Atanasova L."/>
            <person name="Karlsson M."/>
            <person name="Huettel B."/>
            <person name="Barry K.W."/>
            <person name="Haridas S."/>
            <person name="Chen C."/>
            <person name="Bauer D."/>
            <person name="Andreopoulos W."/>
            <person name="Pangilinan J."/>
            <person name="LaButti K."/>
            <person name="Riley R."/>
            <person name="Lipzen A."/>
            <person name="Clum A."/>
            <person name="Drula E."/>
            <person name="Henrissat B."/>
            <person name="Kohler A."/>
            <person name="Grigoriev I.V."/>
            <person name="Martin F.M."/>
            <person name="Hacquard S."/>
        </authorList>
    </citation>
    <scope>NUCLEOTIDE SEQUENCE</scope>
    <source>
        <strain evidence="4">FSSC 5 MPI-SDFR-AT-0091</strain>
    </source>
</reference>
<dbReference type="Proteomes" id="UP000736672">
    <property type="component" value="Unassembled WGS sequence"/>
</dbReference>
<evidence type="ECO:0000259" key="3">
    <source>
        <dbReference type="Pfam" id="PF24802"/>
    </source>
</evidence>
<dbReference type="PANTHER" id="PTHR37013">
    <property type="entry name" value="INTEGRAL MEMBRANE PROTEIN (AFU_ORTHOLOGUE AFUA_1G05950)-RELATED"/>
    <property type="match status" value="1"/>
</dbReference>
<name>A0A9P9H1V4_FUSSL</name>
<evidence type="ECO:0000256" key="1">
    <source>
        <dbReference type="SAM" id="MobiDB-lite"/>
    </source>
</evidence>
<gene>
    <name evidence="4" type="ORF">B0J15DRAFT_449368</name>
</gene>
<feature type="region of interest" description="Disordered" evidence="1">
    <location>
        <begin position="328"/>
        <end position="373"/>
    </location>
</feature>
<dbReference type="AlphaFoldDB" id="A0A9P9H1V4"/>
<dbReference type="EMBL" id="JAGTJS010000013">
    <property type="protein sequence ID" value="KAH7249619.1"/>
    <property type="molecule type" value="Genomic_DNA"/>
</dbReference>
<feature type="compositionally biased region" description="Polar residues" evidence="1">
    <location>
        <begin position="351"/>
        <end position="367"/>
    </location>
</feature>
<feature type="transmembrane region" description="Helical" evidence="2">
    <location>
        <begin position="116"/>
        <end position="140"/>
    </location>
</feature>
<dbReference type="InterPro" id="IPR056120">
    <property type="entry name" value="DUF7703"/>
</dbReference>
<proteinExistence type="predicted"/>
<organism evidence="4 5">
    <name type="scientific">Fusarium solani</name>
    <name type="common">Filamentous fungus</name>
    <dbReference type="NCBI Taxonomy" id="169388"/>
    <lineage>
        <taxon>Eukaryota</taxon>
        <taxon>Fungi</taxon>
        <taxon>Dikarya</taxon>
        <taxon>Ascomycota</taxon>
        <taxon>Pezizomycotina</taxon>
        <taxon>Sordariomycetes</taxon>
        <taxon>Hypocreomycetidae</taxon>
        <taxon>Hypocreales</taxon>
        <taxon>Nectriaceae</taxon>
        <taxon>Fusarium</taxon>
        <taxon>Fusarium solani species complex</taxon>
    </lineage>
</organism>
<feature type="transmembrane region" description="Helical" evidence="2">
    <location>
        <begin position="51"/>
        <end position="69"/>
    </location>
</feature>
<evidence type="ECO:0000313" key="5">
    <source>
        <dbReference type="Proteomes" id="UP000736672"/>
    </source>
</evidence>
<keyword evidence="2" id="KW-0812">Transmembrane</keyword>
<feature type="domain" description="DUF7703" evidence="3">
    <location>
        <begin position="27"/>
        <end position="255"/>
    </location>
</feature>
<keyword evidence="5" id="KW-1185">Reference proteome</keyword>
<evidence type="ECO:0000256" key="2">
    <source>
        <dbReference type="SAM" id="Phobius"/>
    </source>
</evidence>
<accession>A0A9P9H1V4</accession>
<evidence type="ECO:0000313" key="4">
    <source>
        <dbReference type="EMBL" id="KAH7249619.1"/>
    </source>
</evidence>
<dbReference type="Pfam" id="PF24802">
    <property type="entry name" value="DUF7703"/>
    <property type="match status" value="1"/>
</dbReference>
<feature type="transmembrane region" description="Helical" evidence="2">
    <location>
        <begin position="20"/>
        <end position="39"/>
    </location>
</feature>
<sequence>MGYSENLGAGDSASREVKLSIPIAVCMSISLYNVIELNALILTTFERRKSLYFWSFLAATNGIAPHTIGFLLKNVLYSDNFILYITLISVGWVMMVTGQSLVLYSRLHLIFWNQFWLRLVLAMIVTNAIILHIPIIILMYGSNSSPSNPWVHPYMVYEKIQVTMFFLQEVIISAIYIKTCSSFLGTQSALHGNGARKMQRHLLLVNVIIILLDIPILVLEYADFYDFQTAYKAIVYSIKLKLEFNILNRLVEMANSNDISGLRSQGPGTDTAAVIHLNTFNGDASGGNVSHRAFTHGGERGDTKGWKTGGLSMNNGMMRSTEITVDGVERGEDDNESIERRSMGTGESHYRTTNGMDGLSKSSSEVNLATRGF</sequence>
<feature type="transmembrane region" description="Helical" evidence="2">
    <location>
        <begin position="81"/>
        <end position="104"/>
    </location>
</feature>
<feature type="transmembrane region" description="Helical" evidence="2">
    <location>
        <begin position="202"/>
        <end position="222"/>
    </location>
</feature>
<dbReference type="OrthoDB" id="405906at2759"/>
<keyword evidence="2" id="KW-1133">Transmembrane helix</keyword>
<comment type="caution">
    <text evidence="4">The sequence shown here is derived from an EMBL/GenBank/DDBJ whole genome shotgun (WGS) entry which is preliminary data.</text>
</comment>
<keyword evidence="2" id="KW-0472">Membrane</keyword>